<feature type="transmembrane region" description="Helical" evidence="1">
    <location>
        <begin position="86"/>
        <end position="104"/>
    </location>
</feature>
<evidence type="ECO:0000256" key="1">
    <source>
        <dbReference type="SAM" id="Phobius"/>
    </source>
</evidence>
<keyword evidence="1" id="KW-1133">Transmembrane helix</keyword>
<dbReference type="Proteomes" id="UP000288024">
    <property type="component" value="Unassembled WGS sequence"/>
</dbReference>
<dbReference type="RefSeq" id="WP_127734325.1">
    <property type="nucleotide sequence ID" value="NZ_JARMUX010000030.1"/>
</dbReference>
<dbReference type="AlphaFoldDB" id="A0A437KFB8"/>
<dbReference type="EMBL" id="RZTZ01000001">
    <property type="protein sequence ID" value="RVT66967.1"/>
    <property type="molecule type" value="Genomic_DNA"/>
</dbReference>
<name>A0A437KFB8_9BACI</name>
<sequence>MHDVLRRPQVKITSFGSNYLRVINPYMPLWWGMAMPGAGHIMLGKRLKGFFLFLFEFVVNTETKLNLAIVYSCTGHFDMAKQCLDIKWFFIYIGVYIFNIWDAYRLATDINQLSQLAARLKAPIPGFQLSLFEINYFQKLSVWIPVFWSIITPGLGHLIIRNITTGLYLSFWLLITLYQSNLLSSLYYTCNGDYVKAIAVLNPQWALYLPSLYCFAVCDSYYHTITLNSLFKIEQARYLENNYWNQANRRDFLKILEKK</sequence>
<proteinExistence type="predicted"/>
<reference evidence="2 3" key="1">
    <citation type="submission" date="2019-01" db="EMBL/GenBank/DDBJ databases">
        <title>Bacillus sp. M5HDSG1-1, whole genome shotgun sequence.</title>
        <authorList>
            <person name="Tuo L."/>
        </authorList>
    </citation>
    <scope>NUCLEOTIDE SEQUENCE [LARGE SCALE GENOMIC DNA]</scope>
    <source>
        <strain evidence="2 3">M5HDSG1-1</strain>
    </source>
</reference>
<accession>A0A437KFB8</accession>
<evidence type="ECO:0000313" key="2">
    <source>
        <dbReference type="EMBL" id="RVT66967.1"/>
    </source>
</evidence>
<evidence type="ECO:0000313" key="3">
    <source>
        <dbReference type="Proteomes" id="UP000288024"/>
    </source>
</evidence>
<keyword evidence="1" id="KW-0472">Membrane</keyword>
<feature type="transmembrane region" description="Helical" evidence="1">
    <location>
        <begin position="140"/>
        <end position="160"/>
    </location>
</feature>
<protein>
    <submittedName>
        <fullName evidence="2">Uncharacterized protein</fullName>
    </submittedName>
</protein>
<comment type="caution">
    <text evidence="2">The sequence shown here is derived from an EMBL/GenBank/DDBJ whole genome shotgun (WGS) entry which is preliminary data.</text>
</comment>
<organism evidence="2 3">
    <name type="scientific">Niallia taxi</name>
    <dbReference type="NCBI Taxonomy" id="2499688"/>
    <lineage>
        <taxon>Bacteria</taxon>
        <taxon>Bacillati</taxon>
        <taxon>Bacillota</taxon>
        <taxon>Bacilli</taxon>
        <taxon>Bacillales</taxon>
        <taxon>Bacillaceae</taxon>
        <taxon>Niallia</taxon>
    </lineage>
</organism>
<keyword evidence="1" id="KW-0812">Transmembrane</keyword>
<feature type="transmembrane region" description="Helical" evidence="1">
    <location>
        <begin position="167"/>
        <end position="188"/>
    </location>
</feature>
<gene>
    <name evidence="2" type="ORF">EM808_00285</name>
</gene>
<keyword evidence="3" id="KW-1185">Reference proteome</keyword>